<dbReference type="RefSeq" id="WP_006773683.1">
    <property type="nucleotide sequence ID" value="NZ_GG667660.1"/>
</dbReference>
<evidence type="ECO:0000313" key="2">
    <source>
        <dbReference type="Proteomes" id="UP000004968"/>
    </source>
</evidence>
<accession>D3AHX0</accession>
<dbReference type="HOGENOM" id="CLU_1228537_0_0_9"/>
<reference evidence="1 2" key="1">
    <citation type="submission" date="2010-01" db="EMBL/GenBank/DDBJ databases">
        <authorList>
            <person name="Weinstock G."/>
            <person name="Sodergren E."/>
            <person name="Clifton S."/>
            <person name="Fulton L."/>
            <person name="Fulton B."/>
            <person name="Courtney L."/>
            <person name="Fronick C."/>
            <person name="Harrison M."/>
            <person name="Strong C."/>
            <person name="Farmer C."/>
            <person name="Delahaunty K."/>
            <person name="Markovic C."/>
            <person name="Hall O."/>
            <person name="Minx P."/>
            <person name="Tomlinson C."/>
            <person name="Mitreva M."/>
            <person name="Nelson J."/>
            <person name="Hou S."/>
            <person name="Wollam A."/>
            <person name="Pepin K.H."/>
            <person name="Johnson M."/>
            <person name="Bhonagiri V."/>
            <person name="Nash W.E."/>
            <person name="Warren W."/>
            <person name="Chinwalla A."/>
            <person name="Mardis E.R."/>
            <person name="Wilson R.K."/>
        </authorList>
    </citation>
    <scope>NUCLEOTIDE SEQUENCE [LARGE SCALE GENOMIC DNA]</scope>
    <source>
        <strain evidence="1 2">DSM 13479</strain>
    </source>
</reference>
<dbReference type="EMBL" id="ACIO01000250">
    <property type="protein sequence ID" value="EFC98598.1"/>
    <property type="molecule type" value="Genomic_DNA"/>
</dbReference>
<protein>
    <recommendedName>
        <fullName evidence="3">DUF4393 domain-containing protein</fullName>
    </recommendedName>
</protein>
<proteinExistence type="predicted"/>
<gene>
    <name evidence="1" type="ORF">CLOSTHATH_03209</name>
</gene>
<sequence>MENKITDVLIATAKGAASLFPGGGFLAEYISLAQGYVADKRMNEWKLKVEEVLEKIPRSIDELAQDEAFYSCVQVATMGAMRAYQKEKQELFANALYSSANNVDISTDKKLFYLSLLDNYTLSHIMLLKYFAQNNYNENNNGIRQNGMVSIREIGGTEYPIKGIVEKLPCFEDDIMFVKHITEQLCSDSLISIVDFNMPVSKERARAKRTTKYGDEFLEFIQKYQ</sequence>
<dbReference type="AlphaFoldDB" id="D3AHX0"/>
<organism evidence="1 2">
    <name type="scientific">Hungatella hathewayi DSM 13479</name>
    <dbReference type="NCBI Taxonomy" id="566550"/>
    <lineage>
        <taxon>Bacteria</taxon>
        <taxon>Bacillati</taxon>
        <taxon>Bacillota</taxon>
        <taxon>Clostridia</taxon>
        <taxon>Lachnospirales</taxon>
        <taxon>Lachnospiraceae</taxon>
        <taxon>Hungatella</taxon>
    </lineage>
</organism>
<comment type="caution">
    <text evidence="1">The sequence shown here is derived from an EMBL/GenBank/DDBJ whole genome shotgun (WGS) entry which is preliminary data.</text>
</comment>
<evidence type="ECO:0008006" key="3">
    <source>
        <dbReference type="Google" id="ProtNLM"/>
    </source>
</evidence>
<dbReference type="Proteomes" id="UP000004968">
    <property type="component" value="Unassembled WGS sequence"/>
</dbReference>
<evidence type="ECO:0000313" key="1">
    <source>
        <dbReference type="EMBL" id="EFC98598.1"/>
    </source>
</evidence>
<dbReference type="GeneID" id="93149122"/>
<name>D3AHX0_9FIRM</name>